<dbReference type="Proteomes" id="UP000063699">
    <property type="component" value="Chromosome"/>
</dbReference>
<proteinExistence type="predicted"/>
<dbReference type="KEGG" id="kphy:AOZ06_02500"/>
<dbReference type="OrthoDB" id="4149396at2"/>
<keyword evidence="2" id="KW-1185">Reference proteome</keyword>
<dbReference type="AlphaFoldDB" id="A0A0N9HIV4"/>
<gene>
    <name evidence="1" type="ORF">AOZ06_02500</name>
</gene>
<dbReference type="RefSeq" id="WP_054287915.1">
    <property type="nucleotide sequence ID" value="NZ_CP012752.1"/>
</dbReference>
<accession>A0A0N9HIV4</accession>
<name>A0A0N9HIV4_9PSEU</name>
<evidence type="ECO:0000313" key="2">
    <source>
        <dbReference type="Proteomes" id="UP000063699"/>
    </source>
</evidence>
<organism evidence="1 2">
    <name type="scientific">Kibdelosporangium phytohabitans</name>
    <dbReference type="NCBI Taxonomy" id="860235"/>
    <lineage>
        <taxon>Bacteria</taxon>
        <taxon>Bacillati</taxon>
        <taxon>Actinomycetota</taxon>
        <taxon>Actinomycetes</taxon>
        <taxon>Pseudonocardiales</taxon>
        <taxon>Pseudonocardiaceae</taxon>
        <taxon>Kibdelosporangium</taxon>
    </lineage>
</organism>
<reference evidence="1 2" key="1">
    <citation type="submission" date="2015-07" db="EMBL/GenBank/DDBJ databases">
        <title>Genome sequencing of Kibdelosporangium phytohabitans.</title>
        <authorList>
            <person name="Qin S."/>
            <person name="Xing K."/>
        </authorList>
    </citation>
    <scope>NUCLEOTIDE SEQUENCE [LARGE SCALE GENOMIC DNA]</scope>
    <source>
        <strain evidence="1 2">KLBMP1111</strain>
    </source>
</reference>
<protein>
    <submittedName>
        <fullName evidence="1">Uncharacterized protein</fullName>
    </submittedName>
</protein>
<dbReference type="STRING" id="860235.AOZ06_02500"/>
<evidence type="ECO:0000313" key="1">
    <source>
        <dbReference type="EMBL" id="ALG05937.1"/>
    </source>
</evidence>
<dbReference type="EMBL" id="CP012752">
    <property type="protein sequence ID" value="ALG05937.1"/>
    <property type="molecule type" value="Genomic_DNA"/>
</dbReference>
<sequence length="244" mass="27636">MADTGFRRSLYVGVDIRGYGAAPEQRQQKWQEILLRSLDRAAAAMGLDRARWARQQQGDAELAILPHDEPEPMIVDGFTRRLEAELRQHNEDVLPWARLRLRMAVHHGVVVNGPNGYPCRDAVVVSRLLDSKPLRGVMAQWPEANLAVMLSELVYRSVVEAGHTSLRTDQFRRLAVREKEFKGYGWLWLPGCSDSIDMYARPIVPRWDSGGVQARPYVVRADEVSEVVVRGRHRATAQRGYIGG</sequence>